<dbReference type="Proteomes" id="UP000216339">
    <property type="component" value="Unassembled WGS sequence"/>
</dbReference>
<dbReference type="AlphaFoldDB" id="A0A271IZV2"/>
<dbReference type="OrthoDB" id="9806254at2"/>
<dbReference type="Gene3D" id="3.40.718.10">
    <property type="entry name" value="Isopropylmalate Dehydrogenase"/>
    <property type="match status" value="1"/>
</dbReference>
<protein>
    <submittedName>
        <fullName evidence="4">Isocitrate dehydrogenase</fullName>
    </submittedName>
</protein>
<accession>A0A271IZV2</accession>
<keyword evidence="5" id="KW-1185">Reference proteome</keyword>
<dbReference type="GO" id="GO:0006102">
    <property type="term" value="P:isocitrate metabolic process"/>
    <property type="evidence" value="ECO:0007669"/>
    <property type="project" value="TreeGrafter"/>
</dbReference>
<dbReference type="EMBL" id="MQWD01000001">
    <property type="protein sequence ID" value="PAP76607.1"/>
    <property type="molecule type" value="Genomic_DNA"/>
</dbReference>
<evidence type="ECO:0000259" key="3">
    <source>
        <dbReference type="SMART" id="SM01329"/>
    </source>
</evidence>
<dbReference type="SUPFAM" id="SSF53659">
    <property type="entry name" value="Isocitrate/Isopropylmalate dehydrogenase-like"/>
    <property type="match status" value="1"/>
</dbReference>
<dbReference type="Pfam" id="PF00180">
    <property type="entry name" value="Iso_dh"/>
    <property type="match status" value="1"/>
</dbReference>
<keyword evidence="2" id="KW-0560">Oxidoreductase</keyword>
<dbReference type="GO" id="GO:0006099">
    <property type="term" value="P:tricarboxylic acid cycle"/>
    <property type="evidence" value="ECO:0007669"/>
    <property type="project" value="TreeGrafter"/>
</dbReference>
<dbReference type="GO" id="GO:0051287">
    <property type="term" value="F:NAD binding"/>
    <property type="evidence" value="ECO:0007669"/>
    <property type="project" value="InterPro"/>
</dbReference>
<feature type="domain" description="Isopropylmalate dehydrogenase-like" evidence="3">
    <location>
        <begin position="4"/>
        <end position="329"/>
    </location>
</feature>
<comment type="similarity">
    <text evidence="1">Belongs to the isocitrate and isopropylmalate dehydrogenases family.</text>
</comment>
<dbReference type="SMART" id="SM01329">
    <property type="entry name" value="Iso_dh"/>
    <property type="match status" value="1"/>
</dbReference>
<dbReference type="RefSeq" id="WP_095510266.1">
    <property type="nucleotide sequence ID" value="NZ_MQWD01000001.1"/>
</dbReference>
<dbReference type="GO" id="GO:0004449">
    <property type="term" value="F:isocitrate dehydrogenase (NAD+) activity"/>
    <property type="evidence" value="ECO:0007669"/>
    <property type="project" value="TreeGrafter"/>
</dbReference>
<evidence type="ECO:0000313" key="4">
    <source>
        <dbReference type="EMBL" id="PAP76607.1"/>
    </source>
</evidence>
<evidence type="ECO:0000313" key="5">
    <source>
        <dbReference type="Proteomes" id="UP000216339"/>
    </source>
</evidence>
<dbReference type="GO" id="GO:0000287">
    <property type="term" value="F:magnesium ion binding"/>
    <property type="evidence" value="ECO:0007669"/>
    <property type="project" value="InterPro"/>
</dbReference>
<dbReference type="PANTHER" id="PTHR11835:SF34">
    <property type="entry name" value="ISOCITRATE DEHYDROGENASE [NAD] SUBUNIT ALPHA, MITOCHONDRIAL"/>
    <property type="match status" value="1"/>
</dbReference>
<gene>
    <name evidence="4" type="ORF">BSZ37_09215</name>
</gene>
<sequence length="339" mass="36756">MAYSATLIPGDGIGPEVMDAAVEVVEATGVAFDWDRQEAGMGAYESTGDPLPQATLDSIAETRLAFKGPLTTPVGTGFRSINVRIRQHFDLYANVRPCETLPNTHGPFEGVDLMLYRENTEGLYAGIEYFDERNQIADSINRITRRGSERILRYAFEDAERRGRKRLTLVHKANILKETGGMFLAIGREIAEDHPDIAFDDRIIDNMAMQLVIRPDEYDAIVTTNMFGDILSDLMAGLVGGLGVTGSANIGDDCAVFEAVHGSAPDIAGQGIANPTAVIRSGEMMLRYLGETDAAEAVRKALHDVYSEQANLTRDLGGTASTSDFGARLADRVRAHVAA</sequence>
<comment type="caution">
    <text evidence="4">The sequence shown here is derived from an EMBL/GenBank/DDBJ whole genome shotgun (WGS) entry which is preliminary data.</text>
</comment>
<dbReference type="InterPro" id="IPR024084">
    <property type="entry name" value="IsoPropMal-DH-like_dom"/>
</dbReference>
<proteinExistence type="inferred from homology"/>
<dbReference type="PANTHER" id="PTHR11835">
    <property type="entry name" value="DECARBOXYLATING DEHYDROGENASES-ISOCITRATE, ISOPROPYLMALATE, TARTRATE"/>
    <property type="match status" value="1"/>
</dbReference>
<organism evidence="4 5">
    <name type="scientific">Rubrivirga marina</name>
    <dbReference type="NCBI Taxonomy" id="1196024"/>
    <lineage>
        <taxon>Bacteria</taxon>
        <taxon>Pseudomonadati</taxon>
        <taxon>Rhodothermota</taxon>
        <taxon>Rhodothermia</taxon>
        <taxon>Rhodothermales</taxon>
        <taxon>Rubricoccaceae</taxon>
        <taxon>Rubrivirga</taxon>
    </lineage>
</organism>
<reference evidence="4 5" key="1">
    <citation type="submission" date="2016-11" db="EMBL/GenBank/DDBJ databases">
        <title>Study of marine rhodopsin-containing bacteria.</title>
        <authorList>
            <person name="Yoshizawa S."/>
            <person name="Kumagai Y."/>
            <person name="Kogure K."/>
        </authorList>
    </citation>
    <scope>NUCLEOTIDE SEQUENCE [LARGE SCALE GENOMIC DNA]</scope>
    <source>
        <strain evidence="4 5">SAORIC-28</strain>
    </source>
</reference>
<evidence type="ECO:0000256" key="2">
    <source>
        <dbReference type="ARBA" id="ARBA00023002"/>
    </source>
</evidence>
<dbReference type="InterPro" id="IPR019818">
    <property type="entry name" value="IsoCit/isopropylmalate_DH_CS"/>
</dbReference>
<name>A0A271IZV2_9BACT</name>
<dbReference type="PROSITE" id="PS00470">
    <property type="entry name" value="IDH_IMDH"/>
    <property type="match status" value="1"/>
</dbReference>
<evidence type="ECO:0000256" key="1">
    <source>
        <dbReference type="ARBA" id="ARBA00007769"/>
    </source>
</evidence>